<dbReference type="Proteomes" id="UP001151234">
    <property type="component" value="Unassembled WGS sequence"/>
</dbReference>
<evidence type="ECO:0000313" key="3">
    <source>
        <dbReference type="EMBL" id="MDA5397428.1"/>
    </source>
</evidence>
<dbReference type="AlphaFoldDB" id="A0A9X3UEZ9"/>
<dbReference type="InterPro" id="IPR013702">
    <property type="entry name" value="FIST_domain_N"/>
</dbReference>
<feature type="domain" description="FIST C-domain" evidence="2">
    <location>
        <begin position="212"/>
        <end position="363"/>
    </location>
</feature>
<dbReference type="RefSeq" id="WP_267988890.1">
    <property type="nucleotide sequence ID" value="NZ_JAPJZI010000001.1"/>
</dbReference>
<dbReference type="Pfam" id="PF08495">
    <property type="entry name" value="FIST"/>
    <property type="match status" value="1"/>
</dbReference>
<keyword evidence="4" id="KW-1185">Reference proteome</keyword>
<organism evidence="3 4">
    <name type="scientific">Hoeflea prorocentri</name>
    <dbReference type="NCBI Taxonomy" id="1922333"/>
    <lineage>
        <taxon>Bacteria</taxon>
        <taxon>Pseudomonadati</taxon>
        <taxon>Pseudomonadota</taxon>
        <taxon>Alphaproteobacteria</taxon>
        <taxon>Hyphomicrobiales</taxon>
        <taxon>Rhizobiaceae</taxon>
        <taxon>Hoeflea</taxon>
    </lineage>
</organism>
<gene>
    <name evidence="3" type="ORF">OQ273_02480</name>
</gene>
<dbReference type="PANTHER" id="PTHR40252:SF2">
    <property type="entry name" value="BLR0328 PROTEIN"/>
    <property type="match status" value="1"/>
</dbReference>
<dbReference type="Pfam" id="PF10442">
    <property type="entry name" value="FIST_C"/>
    <property type="match status" value="1"/>
</dbReference>
<reference evidence="3" key="1">
    <citation type="submission" date="2022-11" db="EMBL/GenBank/DDBJ databases">
        <title>Draft genome sequence of Hoeflea poritis E7-10 and Hoeflea prorocentri PM5-8, separated from scleractinian coral Porites lutea and marine dinoflagellate.</title>
        <authorList>
            <person name="Zhang G."/>
            <person name="Wei Q."/>
            <person name="Cai L."/>
        </authorList>
    </citation>
    <scope>NUCLEOTIDE SEQUENCE</scope>
    <source>
        <strain evidence="3">PM5-8</strain>
    </source>
</reference>
<evidence type="ECO:0000259" key="2">
    <source>
        <dbReference type="SMART" id="SM01204"/>
    </source>
</evidence>
<dbReference type="InterPro" id="IPR019494">
    <property type="entry name" value="FIST_C"/>
</dbReference>
<name>A0A9X3UEZ9_9HYPH</name>
<accession>A0A9X3UEZ9</accession>
<dbReference type="SMART" id="SM00897">
    <property type="entry name" value="FIST"/>
    <property type="match status" value="1"/>
</dbReference>
<feature type="domain" description="FIST" evidence="1">
    <location>
        <begin position="21"/>
        <end position="211"/>
    </location>
</feature>
<comment type="caution">
    <text evidence="3">The sequence shown here is derived from an EMBL/GenBank/DDBJ whole genome shotgun (WGS) entry which is preliminary data.</text>
</comment>
<sequence length="381" mass="39983">MKITVESAATAEDLARQLNAGPYDFVSVHNNHEAKPAALQGLSNLPRLHGATSCLGAMTQAGMVEGLSAFAIKDPVGAYGTALASLEDDPRAAARDATNRALMDADRIGERPEIIWVSATPGTEEDVLAGIEDVTGPEVPIIGGSAADNSVAGDWYVFDQAEKCSAGVVVSVLFPSQPVSFAYQNGYSPSQHSGLVTRATDRTIHEIDGRPALDVYGEWTGGAISIDKSEESVQTILSESTLWPLGREISQVGQVPFYLLAHPAYADQSGDLQLFATVAEGEELTLMNGTVEGLIERAGRVAALARASGRTTDKPIDGALMIYCGGCMLSVRDQMPEVVAGVNAALGDAPFLGAFTFGEQGSLLRAGNRHGNLMISCIVFG</sequence>
<dbReference type="PANTHER" id="PTHR40252">
    <property type="entry name" value="BLR0328 PROTEIN"/>
    <property type="match status" value="1"/>
</dbReference>
<protein>
    <submittedName>
        <fullName evidence="3">FIST C-terminal domain-containing protein</fullName>
    </submittedName>
</protein>
<dbReference type="SMART" id="SM01204">
    <property type="entry name" value="FIST_C"/>
    <property type="match status" value="1"/>
</dbReference>
<evidence type="ECO:0000259" key="1">
    <source>
        <dbReference type="SMART" id="SM00897"/>
    </source>
</evidence>
<evidence type="ECO:0000313" key="4">
    <source>
        <dbReference type="Proteomes" id="UP001151234"/>
    </source>
</evidence>
<dbReference type="EMBL" id="JAPJZI010000001">
    <property type="protein sequence ID" value="MDA5397428.1"/>
    <property type="molecule type" value="Genomic_DNA"/>
</dbReference>
<proteinExistence type="predicted"/>